<protein>
    <submittedName>
        <fullName evidence="6">HAD-IC family P-type ATPase</fullName>
    </submittedName>
</protein>
<proteinExistence type="predicted"/>
<dbReference type="PANTHER" id="PTHR46594:SF4">
    <property type="entry name" value="P-TYPE CATION-TRANSPORTING ATPASE"/>
    <property type="match status" value="1"/>
</dbReference>
<dbReference type="PRINTS" id="PR00119">
    <property type="entry name" value="CATATPASE"/>
</dbReference>
<evidence type="ECO:0000256" key="3">
    <source>
        <dbReference type="ARBA" id="ARBA00022723"/>
    </source>
</evidence>
<dbReference type="Proteomes" id="UP000601789">
    <property type="component" value="Unassembled WGS sequence"/>
</dbReference>
<accession>A0ABS0SE94</accession>
<dbReference type="SUPFAM" id="SSF56784">
    <property type="entry name" value="HAD-like"/>
    <property type="match status" value="1"/>
</dbReference>
<comment type="subcellular location">
    <subcellularLocation>
        <location evidence="1">Membrane</location>
    </subcellularLocation>
</comment>
<dbReference type="Gene3D" id="3.40.50.1000">
    <property type="entry name" value="HAD superfamily/HAD-like"/>
    <property type="match status" value="1"/>
</dbReference>
<organism evidence="6 7">
    <name type="scientific">Aquamicrobium zhengzhouense</name>
    <dbReference type="NCBI Taxonomy" id="2781738"/>
    <lineage>
        <taxon>Bacteria</taxon>
        <taxon>Pseudomonadati</taxon>
        <taxon>Pseudomonadota</taxon>
        <taxon>Alphaproteobacteria</taxon>
        <taxon>Hyphomicrobiales</taxon>
        <taxon>Phyllobacteriaceae</taxon>
        <taxon>Aquamicrobium</taxon>
    </lineage>
</organism>
<reference evidence="6 7" key="1">
    <citation type="submission" date="2020-10" db="EMBL/GenBank/DDBJ databases">
        <title>Aquamicrobium zhengzhouensis sp. nov., a exopolysaccharide producing bacterium isolated from farmland soil.</title>
        <authorList>
            <person name="Wang X."/>
        </authorList>
    </citation>
    <scope>NUCLEOTIDE SEQUENCE [LARGE SCALE GENOMIC DNA]</scope>
    <source>
        <strain evidence="7">cd-1</strain>
    </source>
</reference>
<dbReference type="NCBIfam" id="TIGR01494">
    <property type="entry name" value="ATPase_P-type"/>
    <property type="match status" value="1"/>
</dbReference>
<keyword evidence="4" id="KW-1133">Transmembrane helix</keyword>
<keyword evidence="2" id="KW-0812">Transmembrane</keyword>
<dbReference type="EMBL" id="JADGMQ010000005">
    <property type="protein sequence ID" value="MBI1620807.1"/>
    <property type="molecule type" value="Genomic_DNA"/>
</dbReference>
<dbReference type="Gene3D" id="3.40.1110.10">
    <property type="entry name" value="Calcium-transporting ATPase, cytoplasmic domain N"/>
    <property type="match status" value="1"/>
</dbReference>
<sequence length="232" mass="23848">MPGQLSVQINTSASPTSSNEAYTWLSNDGKPAGSFVINDRLRSGAIEAVTRLSAIGMTAEILSGDHSGAVAEVAAALKISEARHGVLPEAKVERLTELTLAGQRVLMVGDGLNDAPALAAAHVSMAPSSAADVGRNAADLVFLRSSLIAVPQAIEIARSAARLVRQNLGLAIVYDILVVPLAMLGQVTPLMAAIAMSTSSIIVVANSLRMPCHGKAAAPSPDQAPTRLAEVT</sequence>
<name>A0ABS0SE94_9HYPH</name>
<dbReference type="InterPro" id="IPR001757">
    <property type="entry name" value="P_typ_ATPase"/>
</dbReference>
<dbReference type="PROSITE" id="PS01229">
    <property type="entry name" value="COF_2"/>
    <property type="match status" value="1"/>
</dbReference>
<evidence type="ECO:0000313" key="7">
    <source>
        <dbReference type="Proteomes" id="UP000601789"/>
    </source>
</evidence>
<keyword evidence="5" id="KW-0472">Membrane</keyword>
<keyword evidence="7" id="KW-1185">Reference proteome</keyword>
<dbReference type="PANTHER" id="PTHR46594">
    <property type="entry name" value="P-TYPE CATION-TRANSPORTING ATPASE"/>
    <property type="match status" value="1"/>
</dbReference>
<dbReference type="RefSeq" id="WP_198476226.1">
    <property type="nucleotide sequence ID" value="NZ_JADGMQ010000005.1"/>
</dbReference>
<evidence type="ECO:0000256" key="1">
    <source>
        <dbReference type="ARBA" id="ARBA00004370"/>
    </source>
</evidence>
<gene>
    <name evidence="6" type="ORF">IOD40_09065</name>
</gene>
<evidence type="ECO:0000256" key="5">
    <source>
        <dbReference type="ARBA" id="ARBA00023136"/>
    </source>
</evidence>
<dbReference type="InterPro" id="IPR036412">
    <property type="entry name" value="HAD-like_sf"/>
</dbReference>
<dbReference type="InterPro" id="IPR023299">
    <property type="entry name" value="ATPase_P-typ_cyto_dom_N"/>
</dbReference>
<evidence type="ECO:0000313" key="6">
    <source>
        <dbReference type="EMBL" id="MBI1620807.1"/>
    </source>
</evidence>
<evidence type="ECO:0000256" key="4">
    <source>
        <dbReference type="ARBA" id="ARBA00022989"/>
    </source>
</evidence>
<keyword evidence="3" id="KW-0479">Metal-binding</keyword>
<comment type="caution">
    <text evidence="6">The sequence shown here is derived from an EMBL/GenBank/DDBJ whole genome shotgun (WGS) entry which is preliminary data.</text>
</comment>
<dbReference type="PRINTS" id="PR00120">
    <property type="entry name" value="HATPASE"/>
</dbReference>
<evidence type="ECO:0000256" key="2">
    <source>
        <dbReference type="ARBA" id="ARBA00022692"/>
    </source>
</evidence>
<dbReference type="InterPro" id="IPR023214">
    <property type="entry name" value="HAD_sf"/>
</dbReference>
<dbReference type="Pfam" id="PF00702">
    <property type="entry name" value="Hydrolase"/>
    <property type="match status" value="1"/>
</dbReference>